<dbReference type="HOGENOM" id="CLU_1978317_0_0_0"/>
<dbReference type="AlphaFoldDB" id="W0RKA5"/>
<feature type="region of interest" description="Disordered" evidence="1">
    <location>
        <begin position="78"/>
        <end position="133"/>
    </location>
</feature>
<name>W0RKA5_9BACT</name>
<keyword evidence="3" id="KW-1185">Reference proteome</keyword>
<evidence type="ECO:0000313" key="3">
    <source>
        <dbReference type="Proteomes" id="UP000019151"/>
    </source>
</evidence>
<dbReference type="RefSeq" id="WP_025412338.1">
    <property type="nucleotide sequence ID" value="NZ_CP007128.1"/>
</dbReference>
<reference evidence="2 3" key="1">
    <citation type="journal article" date="2014" name="Genome Announc.">
        <title>Genome Sequence and Methylome of Soil Bacterium Gemmatirosa kalamazoonensis KBS708T, a Member of the Rarely Cultivated Gemmatimonadetes Phylum.</title>
        <authorList>
            <person name="Debruyn J.M."/>
            <person name="Radosevich M."/>
            <person name="Wommack K.E."/>
            <person name="Polson S.W."/>
            <person name="Hauser L.J."/>
            <person name="Fawaz M.N."/>
            <person name="Korlach J."/>
            <person name="Tsai Y.C."/>
        </authorList>
    </citation>
    <scope>NUCLEOTIDE SEQUENCE [LARGE SCALE GENOMIC DNA]</scope>
    <source>
        <strain evidence="2 3">KBS708</strain>
    </source>
</reference>
<proteinExistence type="predicted"/>
<dbReference type="STRING" id="861299.J421_3335"/>
<sequence>MPLWDKVKQELDRAGRAAQDALDEGRVRLEAFRARQHADRAAQALGYALFRARTGGSDLDAQAYERLSATLARHEAEATKLETQLDDIQGRRKAGYPEEGPADTESSAASGTTPPSEPPPSADTVSPTDTGPT</sequence>
<feature type="compositionally biased region" description="Low complexity" evidence="1">
    <location>
        <begin position="104"/>
        <end position="114"/>
    </location>
</feature>
<dbReference type="eggNOG" id="ENOG50347ZW">
    <property type="taxonomic scope" value="Bacteria"/>
</dbReference>
<dbReference type="Proteomes" id="UP000019151">
    <property type="component" value="Chromosome"/>
</dbReference>
<accession>W0RKA5</accession>
<dbReference type="OrthoDB" id="9810901at2"/>
<gene>
    <name evidence="2" type="ORF">J421_3335</name>
</gene>
<dbReference type="EMBL" id="CP007128">
    <property type="protein sequence ID" value="AHG90872.1"/>
    <property type="molecule type" value="Genomic_DNA"/>
</dbReference>
<protein>
    <submittedName>
        <fullName evidence="2">Uncharacterized protein</fullName>
    </submittedName>
</protein>
<organism evidence="2 3">
    <name type="scientific">Gemmatirosa kalamazoonensis</name>
    <dbReference type="NCBI Taxonomy" id="861299"/>
    <lineage>
        <taxon>Bacteria</taxon>
        <taxon>Pseudomonadati</taxon>
        <taxon>Gemmatimonadota</taxon>
        <taxon>Gemmatimonadia</taxon>
        <taxon>Gemmatimonadales</taxon>
        <taxon>Gemmatimonadaceae</taxon>
        <taxon>Gemmatirosa</taxon>
    </lineage>
</organism>
<evidence type="ECO:0000313" key="2">
    <source>
        <dbReference type="EMBL" id="AHG90872.1"/>
    </source>
</evidence>
<dbReference type="KEGG" id="gba:J421_3335"/>
<evidence type="ECO:0000256" key="1">
    <source>
        <dbReference type="SAM" id="MobiDB-lite"/>
    </source>
</evidence>
<dbReference type="InParanoid" id="W0RKA5"/>
<feature type="compositionally biased region" description="Polar residues" evidence="1">
    <location>
        <begin position="123"/>
        <end position="133"/>
    </location>
</feature>